<dbReference type="Pfam" id="PF02463">
    <property type="entry name" value="SMC_N"/>
    <property type="match status" value="1"/>
</dbReference>
<dbReference type="SUPFAM" id="SSF52540">
    <property type="entry name" value="P-loop containing nucleoside triphosphate hydrolases"/>
    <property type="match status" value="2"/>
</dbReference>
<dbReference type="EMBL" id="CP001614">
    <property type="protein sequence ID" value="ACR13701.1"/>
    <property type="molecule type" value="Genomic_DNA"/>
</dbReference>
<dbReference type="Gene3D" id="3.40.50.300">
    <property type="entry name" value="P-loop containing nucleotide triphosphate hydrolases"/>
    <property type="match status" value="2"/>
</dbReference>
<sequence>MLTHLLIKDFTLVDKLDLELECGLTAITGETGAGKSIMLDALGLALGDRTDADKVRAGKKKAEIQASFDITKLSYVKKWLDDNALLDGDDCILRRIVTHEGRSRAFINGQTVTLGQLRTLGDMLIDIHSQHEHQSLLNTNTHRRLLDAFGGLSTLAKQVKDAYQKWHCVHYKLNELRSESADLNARFQLLRYQVEELDQLALESGELDRLETEQRTLANADTINRAASNVASLCNQDQGLEDQLNYAVHQLTSLKEKPDALSEAESMLSNALIQLQEARGELDRYIDRQEQDESRLVEVEERLNAIYDIARKHRIAPDELVEHHQRLAEELSGMQSGDEQLEHLEHQLEESRAGYDQLAIQLSEQRQFAAARLAKAVNGKLTQLAMTNAKFSLDLQQGSAPAAHGNEVVEMLISTNPGQPAKPLAKVASGGELSRVSLAIQVVTAQTSTTPTLVFDEVDVGIGGTTGDEVGRLLRELGANGQVLCVTHLAQVASRGHHHLHVSKTASSKTGAVSQVRPLTMEEKICEVARMMGGNADSKRSLAHAREMLATA</sequence>
<evidence type="ECO:0000313" key="13">
    <source>
        <dbReference type="Proteomes" id="UP000009080"/>
    </source>
</evidence>
<dbReference type="Proteomes" id="UP000009080">
    <property type="component" value="Chromosome"/>
</dbReference>
<dbReference type="RefSeq" id="WP_015819816.1">
    <property type="nucleotide sequence ID" value="NC_012997.1"/>
</dbReference>
<dbReference type="eggNOG" id="COG0497">
    <property type="taxonomic scope" value="Bacteria"/>
</dbReference>
<dbReference type="PIRSF" id="PIRSF003128">
    <property type="entry name" value="RecN"/>
    <property type="match status" value="1"/>
</dbReference>
<keyword evidence="13" id="KW-1185">Reference proteome</keyword>
<evidence type="ECO:0000259" key="11">
    <source>
        <dbReference type="Pfam" id="PF02463"/>
    </source>
</evidence>
<gene>
    <name evidence="12" type="primary">recN</name>
    <name evidence="12" type="ordered locus">TERTU_3298</name>
</gene>
<keyword evidence="4" id="KW-0547">Nucleotide-binding</keyword>
<dbReference type="GO" id="GO:0006281">
    <property type="term" value="P:DNA repair"/>
    <property type="evidence" value="ECO:0007669"/>
    <property type="project" value="UniProtKB-KW"/>
</dbReference>
<comment type="function">
    <text evidence="1 9">May be involved in recombinational repair of damaged DNA.</text>
</comment>
<dbReference type="OrthoDB" id="9806954at2"/>
<organism evidence="12 13">
    <name type="scientific">Teredinibacter turnerae (strain ATCC 39867 / T7901)</name>
    <dbReference type="NCBI Taxonomy" id="377629"/>
    <lineage>
        <taxon>Bacteria</taxon>
        <taxon>Pseudomonadati</taxon>
        <taxon>Pseudomonadota</taxon>
        <taxon>Gammaproteobacteria</taxon>
        <taxon>Cellvibrionales</taxon>
        <taxon>Cellvibrionaceae</taxon>
        <taxon>Teredinibacter</taxon>
    </lineage>
</organism>
<dbReference type="GO" id="GO:0006310">
    <property type="term" value="P:DNA recombination"/>
    <property type="evidence" value="ECO:0007669"/>
    <property type="project" value="InterPro"/>
</dbReference>
<evidence type="ECO:0000256" key="1">
    <source>
        <dbReference type="ARBA" id="ARBA00003618"/>
    </source>
</evidence>
<evidence type="ECO:0000256" key="7">
    <source>
        <dbReference type="ARBA" id="ARBA00023204"/>
    </source>
</evidence>
<dbReference type="HOGENOM" id="CLU_018297_3_1_6"/>
<dbReference type="InterPro" id="IPR027417">
    <property type="entry name" value="P-loop_NTPase"/>
</dbReference>
<evidence type="ECO:0000256" key="10">
    <source>
        <dbReference type="SAM" id="Coils"/>
    </source>
</evidence>
<evidence type="ECO:0000256" key="5">
    <source>
        <dbReference type="ARBA" id="ARBA00022763"/>
    </source>
</evidence>
<evidence type="ECO:0000313" key="12">
    <source>
        <dbReference type="EMBL" id="ACR13701.1"/>
    </source>
</evidence>
<proteinExistence type="inferred from homology"/>
<keyword evidence="6" id="KW-0067">ATP-binding</keyword>
<dbReference type="CDD" id="cd03241">
    <property type="entry name" value="ABC_RecN"/>
    <property type="match status" value="2"/>
</dbReference>
<evidence type="ECO:0000256" key="2">
    <source>
        <dbReference type="ARBA" id="ARBA00009441"/>
    </source>
</evidence>
<dbReference type="STRING" id="377629.TERTU_3298"/>
<feature type="coiled-coil region" evidence="10">
    <location>
        <begin position="261"/>
        <end position="302"/>
    </location>
</feature>
<dbReference type="GO" id="GO:0009432">
    <property type="term" value="P:SOS response"/>
    <property type="evidence" value="ECO:0007669"/>
    <property type="project" value="UniProtKB-ARBA"/>
</dbReference>
<evidence type="ECO:0000256" key="4">
    <source>
        <dbReference type="ARBA" id="ARBA00022741"/>
    </source>
</evidence>
<evidence type="ECO:0000256" key="8">
    <source>
        <dbReference type="ARBA" id="ARBA00033408"/>
    </source>
</evidence>
<protein>
    <recommendedName>
        <fullName evidence="3 9">DNA repair protein RecN</fullName>
    </recommendedName>
    <alternativeName>
        <fullName evidence="8 9">Recombination protein N</fullName>
    </alternativeName>
</protein>
<reference evidence="12 13" key="1">
    <citation type="journal article" date="2009" name="PLoS ONE">
        <title>The complete genome of Teredinibacter turnerae T7901: an intracellular endosymbiont of marine wood-boring bivalves (shipworms).</title>
        <authorList>
            <person name="Yang J.C."/>
            <person name="Madupu R."/>
            <person name="Durkin A.S."/>
            <person name="Ekborg N.A."/>
            <person name="Pedamallu C.S."/>
            <person name="Hostetler J.B."/>
            <person name="Radune D."/>
            <person name="Toms B.S."/>
            <person name="Henrissat B."/>
            <person name="Coutinho P.M."/>
            <person name="Schwarz S."/>
            <person name="Field L."/>
            <person name="Trindade-Silva A.E."/>
            <person name="Soares C.A.G."/>
            <person name="Elshahawi S."/>
            <person name="Hanora A."/>
            <person name="Schmidt E.W."/>
            <person name="Haygood M.G."/>
            <person name="Posfai J."/>
            <person name="Benner J."/>
            <person name="Madinger C."/>
            <person name="Nove J."/>
            <person name="Anton B."/>
            <person name="Chaudhary K."/>
            <person name="Foster J."/>
            <person name="Holman A."/>
            <person name="Kumar S."/>
            <person name="Lessard P.A."/>
            <person name="Luyten Y.A."/>
            <person name="Slatko B."/>
            <person name="Wood N."/>
            <person name="Wu B."/>
            <person name="Teplitski M."/>
            <person name="Mougous J.D."/>
            <person name="Ward N."/>
            <person name="Eisen J.A."/>
            <person name="Badger J.H."/>
            <person name="Distel D.L."/>
        </authorList>
    </citation>
    <scope>NUCLEOTIDE SEQUENCE [LARGE SCALE GENOMIC DNA]</scope>
    <source>
        <strain evidence="13">ATCC 39867 / T7901</strain>
    </source>
</reference>
<dbReference type="GO" id="GO:0005524">
    <property type="term" value="F:ATP binding"/>
    <property type="evidence" value="ECO:0007669"/>
    <property type="project" value="UniProtKB-KW"/>
</dbReference>
<evidence type="ECO:0000256" key="3">
    <source>
        <dbReference type="ARBA" id="ARBA00021315"/>
    </source>
</evidence>
<dbReference type="KEGG" id="ttu:TERTU_3298"/>
<dbReference type="FunFam" id="3.40.50.300:FF:000319">
    <property type="entry name" value="DNA repair protein RecN"/>
    <property type="match status" value="1"/>
</dbReference>
<dbReference type="InterPro" id="IPR003395">
    <property type="entry name" value="RecF/RecN/SMC_N"/>
</dbReference>
<dbReference type="PANTHER" id="PTHR11059">
    <property type="entry name" value="DNA REPAIR PROTEIN RECN"/>
    <property type="match status" value="1"/>
</dbReference>
<keyword evidence="10" id="KW-0175">Coiled coil</keyword>
<evidence type="ECO:0000256" key="9">
    <source>
        <dbReference type="PIRNR" id="PIRNR003128"/>
    </source>
</evidence>
<dbReference type="NCBIfam" id="TIGR00634">
    <property type="entry name" value="recN"/>
    <property type="match status" value="1"/>
</dbReference>
<dbReference type="GO" id="GO:0043590">
    <property type="term" value="C:bacterial nucleoid"/>
    <property type="evidence" value="ECO:0007669"/>
    <property type="project" value="TreeGrafter"/>
</dbReference>
<dbReference type="NCBIfam" id="NF008121">
    <property type="entry name" value="PRK10869.1"/>
    <property type="match status" value="1"/>
</dbReference>
<dbReference type="FunFam" id="3.40.50.300:FF:000356">
    <property type="entry name" value="DNA repair protein RecN"/>
    <property type="match status" value="1"/>
</dbReference>
<accession>C5BQ35</accession>
<dbReference type="PANTHER" id="PTHR11059:SF0">
    <property type="entry name" value="DNA REPAIR PROTEIN RECN"/>
    <property type="match status" value="1"/>
</dbReference>
<feature type="domain" description="RecF/RecN/SMC N-terminal" evidence="11">
    <location>
        <begin position="2"/>
        <end position="505"/>
    </location>
</feature>
<name>C5BQ35_TERTT</name>
<dbReference type="InterPro" id="IPR004604">
    <property type="entry name" value="DNA_recomb/repair_RecN"/>
</dbReference>
<keyword evidence="5 9" id="KW-0227">DNA damage</keyword>
<keyword evidence="7 9" id="KW-0234">DNA repair</keyword>
<dbReference type="AlphaFoldDB" id="C5BQ35"/>
<comment type="similarity">
    <text evidence="2 9">Belongs to the RecN family.</text>
</comment>
<evidence type="ECO:0000256" key="6">
    <source>
        <dbReference type="ARBA" id="ARBA00022840"/>
    </source>
</evidence>